<evidence type="ECO:0000313" key="2">
    <source>
        <dbReference type="Proteomes" id="UP001366503"/>
    </source>
</evidence>
<reference evidence="1 2" key="1">
    <citation type="submission" date="2022-12" db="EMBL/GenBank/DDBJ databases">
        <authorList>
            <person name="Muema E."/>
        </authorList>
    </citation>
    <scope>NUCLEOTIDE SEQUENCE [LARGE SCALE GENOMIC DNA]</scope>
    <source>
        <strain evidence="2">1330</strain>
    </source>
</reference>
<evidence type="ECO:0000313" key="1">
    <source>
        <dbReference type="EMBL" id="MEI9406676.1"/>
    </source>
</evidence>
<organism evidence="1 2">
    <name type="scientific">Mesorhizobium argentiipisi</name>
    <dbReference type="NCBI Taxonomy" id="3015175"/>
    <lineage>
        <taxon>Bacteria</taxon>
        <taxon>Pseudomonadati</taxon>
        <taxon>Pseudomonadota</taxon>
        <taxon>Alphaproteobacteria</taxon>
        <taxon>Hyphomicrobiales</taxon>
        <taxon>Phyllobacteriaceae</taxon>
        <taxon>Mesorhizobium</taxon>
    </lineage>
</organism>
<comment type="caution">
    <text evidence="1">The sequence shown here is derived from an EMBL/GenBank/DDBJ whole genome shotgun (WGS) entry which is preliminary data.</text>
</comment>
<sequence length="58" mass="6001">MAGHVDDIDNRITHALENTSISAALAAPNLVQGKHFGLRLHGAMPATPMPSASPAPQC</sequence>
<accession>A0ABU8KNH9</accession>
<dbReference type="RefSeq" id="WP_337097245.1">
    <property type="nucleotide sequence ID" value="NZ_JAPYKO010000042.1"/>
</dbReference>
<dbReference type="EMBL" id="JAPYKO010000042">
    <property type="protein sequence ID" value="MEI9406676.1"/>
    <property type="molecule type" value="Genomic_DNA"/>
</dbReference>
<proteinExistence type="predicted"/>
<dbReference type="Proteomes" id="UP001366503">
    <property type="component" value="Unassembled WGS sequence"/>
</dbReference>
<gene>
    <name evidence="1" type="ORF">O7A05_31635</name>
</gene>
<protein>
    <submittedName>
        <fullName evidence="1">Uncharacterized protein</fullName>
    </submittedName>
</protein>
<name>A0ABU8KNH9_9HYPH</name>
<keyword evidence="2" id="KW-1185">Reference proteome</keyword>